<name>A0AAD7MUI3_9AGAR</name>
<proteinExistence type="predicted"/>
<sequence length="412" mass="44065">MALLRQFLALACRLDFSFSSVWLSSKENAIADAASRFSFTRMFELAPYLDPQSSSKRLRIGGTNNFPRGPRPSHSTFGTDSRRTPVVHTQRDNDPSSISLKSTVCTTPTAQSSPRHNQQSWPGSPVSRAGYSQRPLSPTSPPFVPSTSTLTYLSMFASRQSYNVSSAGSNGFMVRRTANLCSPSLATSSSPSSRNYAQASSLATRPSTPRTASATPVFFVPVKSPSATAKTQASILPVTAYNFSLISTPARTSPLPSPLPRPIPFARESPSSWLPHLANHHARSPPLNASSPSFLALGLRPSSKALTANPSTTKPLLRACALPSPLPGSTPLVSLATVFVEAPPPKLPPPGTVTTRSSFSDAGAVTHTNSTLKTHFPESSIYPNNSTWLTHTPSLSSLRPFATTQCWLESDP</sequence>
<feature type="compositionally biased region" description="Low complexity" evidence="1">
    <location>
        <begin position="183"/>
        <end position="193"/>
    </location>
</feature>
<dbReference type="Proteomes" id="UP001215598">
    <property type="component" value="Unassembled WGS sequence"/>
</dbReference>
<feature type="region of interest" description="Disordered" evidence="1">
    <location>
        <begin position="183"/>
        <end position="211"/>
    </location>
</feature>
<evidence type="ECO:0000313" key="4">
    <source>
        <dbReference type="Proteomes" id="UP001215598"/>
    </source>
</evidence>
<organism evidence="3 4">
    <name type="scientific">Mycena metata</name>
    <dbReference type="NCBI Taxonomy" id="1033252"/>
    <lineage>
        <taxon>Eukaryota</taxon>
        <taxon>Fungi</taxon>
        <taxon>Dikarya</taxon>
        <taxon>Basidiomycota</taxon>
        <taxon>Agaricomycotina</taxon>
        <taxon>Agaricomycetes</taxon>
        <taxon>Agaricomycetidae</taxon>
        <taxon>Agaricales</taxon>
        <taxon>Marasmiineae</taxon>
        <taxon>Mycenaceae</taxon>
        <taxon>Mycena</taxon>
    </lineage>
</organism>
<keyword evidence="2" id="KW-0732">Signal</keyword>
<evidence type="ECO:0000313" key="3">
    <source>
        <dbReference type="EMBL" id="KAJ7731271.1"/>
    </source>
</evidence>
<protein>
    <submittedName>
        <fullName evidence="3">Uncharacterized protein</fullName>
    </submittedName>
</protein>
<comment type="caution">
    <text evidence="3">The sequence shown here is derived from an EMBL/GenBank/DDBJ whole genome shotgun (WGS) entry which is preliminary data.</text>
</comment>
<feature type="chain" id="PRO_5042197546" evidence="2">
    <location>
        <begin position="20"/>
        <end position="412"/>
    </location>
</feature>
<evidence type="ECO:0000256" key="1">
    <source>
        <dbReference type="SAM" id="MobiDB-lite"/>
    </source>
</evidence>
<accession>A0AAD7MUI3</accession>
<gene>
    <name evidence="3" type="ORF">B0H16DRAFT_205571</name>
</gene>
<reference evidence="3" key="1">
    <citation type="submission" date="2023-03" db="EMBL/GenBank/DDBJ databases">
        <title>Massive genome expansion in bonnet fungi (Mycena s.s.) driven by repeated elements and novel gene families across ecological guilds.</title>
        <authorList>
            <consortium name="Lawrence Berkeley National Laboratory"/>
            <person name="Harder C.B."/>
            <person name="Miyauchi S."/>
            <person name="Viragh M."/>
            <person name="Kuo A."/>
            <person name="Thoen E."/>
            <person name="Andreopoulos B."/>
            <person name="Lu D."/>
            <person name="Skrede I."/>
            <person name="Drula E."/>
            <person name="Henrissat B."/>
            <person name="Morin E."/>
            <person name="Kohler A."/>
            <person name="Barry K."/>
            <person name="LaButti K."/>
            <person name="Morin E."/>
            <person name="Salamov A."/>
            <person name="Lipzen A."/>
            <person name="Mereny Z."/>
            <person name="Hegedus B."/>
            <person name="Baldrian P."/>
            <person name="Stursova M."/>
            <person name="Weitz H."/>
            <person name="Taylor A."/>
            <person name="Grigoriev I.V."/>
            <person name="Nagy L.G."/>
            <person name="Martin F."/>
            <person name="Kauserud H."/>
        </authorList>
    </citation>
    <scope>NUCLEOTIDE SEQUENCE</scope>
    <source>
        <strain evidence="3">CBHHK182m</strain>
    </source>
</reference>
<dbReference type="EMBL" id="JARKIB010000154">
    <property type="protein sequence ID" value="KAJ7731271.1"/>
    <property type="molecule type" value="Genomic_DNA"/>
</dbReference>
<keyword evidence="4" id="KW-1185">Reference proteome</keyword>
<dbReference type="AlphaFoldDB" id="A0AAD7MUI3"/>
<feature type="signal peptide" evidence="2">
    <location>
        <begin position="1"/>
        <end position="19"/>
    </location>
</feature>
<evidence type="ECO:0000256" key="2">
    <source>
        <dbReference type="SAM" id="SignalP"/>
    </source>
</evidence>
<feature type="region of interest" description="Disordered" evidence="1">
    <location>
        <begin position="54"/>
        <end position="144"/>
    </location>
</feature>
<feature type="compositionally biased region" description="Polar residues" evidence="1">
    <location>
        <begin position="194"/>
        <end position="211"/>
    </location>
</feature>
<feature type="compositionally biased region" description="Polar residues" evidence="1">
    <location>
        <begin position="95"/>
        <end position="122"/>
    </location>
</feature>